<keyword evidence="3" id="KW-0328">Glycosyltransferase</keyword>
<dbReference type="Gene3D" id="3.40.50.2000">
    <property type="entry name" value="Glycogen Phosphorylase B"/>
    <property type="match status" value="2"/>
</dbReference>
<dbReference type="InterPro" id="IPR050481">
    <property type="entry name" value="UDP-glycosyltransf_plant"/>
</dbReference>
<evidence type="ECO:0000313" key="5">
    <source>
        <dbReference type="EMBL" id="KAL3508712.1"/>
    </source>
</evidence>
<comment type="pathway">
    <text evidence="1">Pigment biosynthesis; anthocyanin biosynthesis.</text>
</comment>
<dbReference type="FunFam" id="3.40.50.2000:FF:000087">
    <property type="entry name" value="Glycosyltransferase"/>
    <property type="match status" value="1"/>
</dbReference>
<evidence type="ECO:0000256" key="3">
    <source>
        <dbReference type="ARBA" id="ARBA00022676"/>
    </source>
</evidence>
<proteinExistence type="inferred from homology"/>
<sequence>MPEPVTRKLHVAMFPWFAPGHMSPYLYLANELAKRGHKISYLLPRKAKSQLQSHNLYPDLVTFHVLPVPHVEGLPPGTETASEIPISLTSLLAIAFDNMRDQVEALLNDLRPDLVFYDTAFWITEFAPKIGFKTVCYNAVPAAPIALAFVPARNVPKDRDLTDEELIEPPKGYPSSSVVLRKNEAKSLAFISLEFGGKNVYERITAALKGCDAIAIRTCKELEGQFCDYIGSQFQKPVFLSGLVLPEQDKTPLESRFSEWLGKFEPNSVAFCAFGGQLILEEKQFQELVLGFELTGMPFLLALKPPLGANSIEEALPDGFEERVRGRGLVYGGWIQQPQILAHPSIGCFVNHCGSGTMWESLTSDCQTVLLPHLGDQILNSRLLCDHLKVSVEVERDENGWFSKESLSSAIKNVMDGDSEVGSMLKKNHLKWKEILSSPEYMSGYVENFIPHLYELLELGEAKV</sequence>
<dbReference type="PANTHER" id="PTHR48049:SF91">
    <property type="entry name" value="UDP-GLYCOSYLTRANSFERASE 79B7-RELATED"/>
    <property type="match status" value="1"/>
</dbReference>
<gene>
    <name evidence="5" type="ORF">ACH5RR_028113</name>
</gene>
<comment type="caution">
    <text evidence="5">The sequence shown here is derived from an EMBL/GenBank/DDBJ whole genome shotgun (WGS) entry which is preliminary data.</text>
</comment>
<dbReference type="InterPro" id="IPR002213">
    <property type="entry name" value="UDP_glucos_trans"/>
</dbReference>
<dbReference type="Proteomes" id="UP001630127">
    <property type="component" value="Unassembled WGS sequence"/>
</dbReference>
<dbReference type="GO" id="GO:0009718">
    <property type="term" value="P:anthocyanin-containing compound biosynthetic process"/>
    <property type="evidence" value="ECO:0007669"/>
    <property type="project" value="UniProtKB-ARBA"/>
</dbReference>
<dbReference type="SUPFAM" id="SSF53756">
    <property type="entry name" value="UDP-Glycosyltransferase/glycogen phosphorylase"/>
    <property type="match status" value="1"/>
</dbReference>
<comment type="similarity">
    <text evidence="2">Belongs to the UDP-glycosyltransferase family.</text>
</comment>
<evidence type="ECO:0000256" key="4">
    <source>
        <dbReference type="ARBA" id="ARBA00022679"/>
    </source>
</evidence>
<keyword evidence="4" id="KW-0808">Transferase</keyword>
<dbReference type="PANTHER" id="PTHR48049">
    <property type="entry name" value="GLYCOSYLTRANSFERASE"/>
    <property type="match status" value="1"/>
</dbReference>
<dbReference type="AlphaFoldDB" id="A0ABD2YSB0"/>
<accession>A0ABD2YSB0</accession>
<evidence type="ECO:0000256" key="1">
    <source>
        <dbReference type="ARBA" id="ARBA00004935"/>
    </source>
</evidence>
<dbReference type="Pfam" id="PF00201">
    <property type="entry name" value="UDPGT"/>
    <property type="match status" value="1"/>
</dbReference>
<name>A0ABD2YSB0_9GENT</name>
<reference evidence="5 6" key="1">
    <citation type="submission" date="2024-11" db="EMBL/GenBank/DDBJ databases">
        <title>A near-complete genome assembly of Cinchona calisaya.</title>
        <authorList>
            <person name="Lian D.C."/>
            <person name="Zhao X.W."/>
            <person name="Wei L."/>
        </authorList>
    </citation>
    <scope>NUCLEOTIDE SEQUENCE [LARGE SCALE GENOMIC DNA]</scope>
    <source>
        <tissue evidence="5">Nenye</tissue>
    </source>
</reference>
<dbReference type="CDD" id="cd03784">
    <property type="entry name" value="GT1_Gtf-like"/>
    <property type="match status" value="1"/>
</dbReference>
<dbReference type="GO" id="GO:0016757">
    <property type="term" value="F:glycosyltransferase activity"/>
    <property type="evidence" value="ECO:0007669"/>
    <property type="project" value="UniProtKB-KW"/>
</dbReference>
<organism evidence="5 6">
    <name type="scientific">Cinchona calisaya</name>
    <dbReference type="NCBI Taxonomy" id="153742"/>
    <lineage>
        <taxon>Eukaryota</taxon>
        <taxon>Viridiplantae</taxon>
        <taxon>Streptophyta</taxon>
        <taxon>Embryophyta</taxon>
        <taxon>Tracheophyta</taxon>
        <taxon>Spermatophyta</taxon>
        <taxon>Magnoliopsida</taxon>
        <taxon>eudicotyledons</taxon>
        <taxon>Gunneridae</taxon>
        <taxon>Pentapetalae</taxon>
        <taxon>asterids</taxon>
        <taxon>lamiids</taxon>
        <taxon>Gentianales</taxon>
        <taxon>Rubiaceae</taxon>
        <taxon>Cinchonoideae</taxon>
        <taxon>Cinchoneae</taxon>
        <taxon>Cinchona</taxon>
    </lineage>
</organism>
<protein>
    <submittedName>
        <fullName evidence="5">Uncharacterized protein</fullName>
    </submittedName>
</protein>
<dbReference type="FunFam" id="3.40.50.2000:FF:000037">
    <property type="entry name" value="Glycosyltransferase"/>
    <property type="match status" value="1"/>
</dbReference>
<dbReference type="EMBL" id="JBJUIK010000012">
    <property type="protein sequence ID" value="KAL3508712.1"/>
    <property type="molecule type" value="Genomic_DNA"/>
</dbReference>
<evidence type="ECO:0000313" key="6">
    <source>
        <dbReference type="Proteomes" id="UP001630127"/>
    </source>
</evidence>
<keyword evidence="6" id="KW-1185">Reference proteome</keyword>
<evidence type="ECO:0000256" key="2">
    <source>
        <dbReference type="ARBA" id="ARBA00009995"/>
    </source>
</evidence>